<sequence length="444" mass="51439">MMKPGKKFLPIEKRAGVRRAFKRRPKKPGVKSTPQDYYKDRKGTGGVFPKRLGQYRFLICTDLETDDEVALAMFTAWVKTNEHFFDSRNSFPIYGFVVGETHNKRIKAQRAREFLKRFGDILAWDDKEHHLYRGYSAAGNRIWFDGESDKPFENEKELVVHQEALEAEDYPDPESYITAINELMEVKASNLFILYLKPLRFFQSLKDRPEVFEYLRRVPGAMYGAWNVQCVLHESPELEKPILQFLNRTERDAPLLYTETFLAMGEDHTLNAETSPKLFRELDDAEDEELAAVINKTMYCWNDNLLNRQLTRLQDQAEFKETDFDDYQSFVNDCEKLSPERASALKPIIKVVDSIIKHNSRQFVCADPLVMVAILIATGTLTNTPFRLQRSTISYDGRFMSVEENSESNTRVLVPVSGINKNHVQKVKNLVERMLLAAFTITTE</sequence>
<organism evidence="1">
    <name type="scientific">Marseillevirus LCMAC202</name>
    <dbReference type="NCBI Taxonomy" id="2506606"/>
    <lineage>
        <taxon>Viruses</taxon>
        <taxon>Varidnaviria</taxon>
        <taxon>Bamfordvirae</taxon>
        <taxon>Nucleocytoviricota</taxon>
        <taxon>Megaviricetes</taxon>
        <taxon>Pimascovirales</taxon>
        <taxon>Pimascovirales incertae sedis</taxon>
        <taxon>Marseilleviridae</taxon>
    </lineage>
</organism>
<gene>
    <name evidence="1" type="ORF">LCMAC202_04360</name>
</gene>
<name>A0A481YZX8_9VIRU</name>
<evidence type="ECO:0000313" key="1">
    <source>
        <dbReference type="EMBL" id="QBK88074.1"/>
    </source>
</evidence>
<proteinExistence type="predicted"/>
<protein>
    <submittedName>
        <fullName evidence="1">Uncharacterized protein</fullName>
    </submittedName>
</protein>
<accession>A0A481YZX8</accession>
<dbReference type="EMBL" id="MK500374">
    <property type="protein sequence ID" value="QBK88074.1"/>
    <property type="molecule type" value="Genomic_DNA"/>
</dbReference>
<reference evidence="1" key="1">
    <citation type="journal article" date="2019" name="MBio">
        <title>Virus Genomes from Deep Sea Sediments Expand the Ocean Megavirome and Support Independent Origins of Viral Gigantism.</title>
        <authorList>
            <person name="Backstrom D."/>
            <person name="Yutin N."/>
            <person name="Jorgensen S.L."/>
            <person name="Dharamshi J."/>
            <person name="Homa F."/>
            <person name="Zaremba-Niedwiedzka K."/>
            <person name="Spang A."/>
            <person name="Wolf Y.I."/>
            <person name="Koonin E.V."/>
            <person name="Ettema T.J."/>
        </authorList>
    </citation>
    <scope>NUCLEOTIDE SEQUENCE</scope>
</reference>